<dbReference type="EMBL" id="AGNK02003285">
    <property type="status" value="NOT_ANNOTATED_CDS"/>
    <property type="molecule type" value="Genomic_DNA"/>
</dbReference>
<feature type="compositionally biased region" description="Pro residues" evidence="1">
    <location>
        <begin position="27"/>
        <end position="38"/>
    </location>
</feature>
<proteinExistence type="predicted"/>
<evidence type="ECO:0000313" key="3">
    <source>
        <dbReference type="Proteomes" id="UP000004995"/>
    </source>
</evidence>
<reference evidence="2" key="2">
    <citation type="submission" date="2018-08" db="UniProtKB">
        <authorList>
            <consortium name="EnsemblPlants"/>
        </authorList>
    </citation>
    <scope>IDENTIFICATION</scope>
    <source>
        <strain evidence="2">Yugu1</strain>
    </source>
</reference>
<dbReference type="EnsemblPlants" id="KQL06734">
    <property type="protein sequence ID" value="KQL06734"/>
    <property type="gene ID" value="SETIT_003411mg"/>
</dbReference>
<reference evidence="3" key="1">
    <citation type="journal article" date="2012" name="Nat. Biotechnol.">
        <title>Reference genome sequence of the model plant Setaria.</title>
        <authorList>
            <person name="Bennetzen J.L."/>
            <person name="Schmutz J."/>
            <person name="Wang H."/>
            <person name="Percifield R."/>
            <person name="Hawkins J."/>
            <person name="Pontaroli A.C."/>
            <person name="Estep M."/>
            <person name="Feng L."/>
            <person name="Vaughn J.N."/>
            <person name="Grimwood J."/>
            <person name="Jenkins J."/>
            <person name="Barry K."/>
            <person name="Lindquist E."/>
            <person name="Hellsten U."/>
            <person name="Deshpande S."/>
            <person name="Wang X."/>
            <person name="Wu X."/>
            <person name="Mitros T."/>
            <person name="Triplett J."/>
            <person name="Yang X."/>
            <person name="Ye C.Y."/>
            <person name="Mauro-Herrera M."/>
            <person name="Wang L."/>
            <person name="Li P."/>
            <person name="Sharma M."/>
            <person name="Sharma R."/>
            <person name="Ronald P.C."/>
            <person name="Panaud O."/>
            <person name="Kellogg E.A."/>
            <person name="Brutnell T.P."/>
            <person name="Doust A.N."/>
            <person name="Tuskan G.A."/>
            <person name="Rokhsar D."/>
            <person name="Devos K.M."/>
        </authorList>
    </citation>
    <scope>NUCLEOTIDE SEQUENCE [LARGE SCALE GENOMIC DNA]</scope>
    <source>
        <strain evidence="3">cv. Yugu1</strain>
    </source>
</reference>
<keyword evidence="3" id="KW-1185">Reference proteome</keyword>
<sequence length="111" mass="12204">MTSILSAWLLMRKPARPIRRPRTTIQPPSPSIRPPCPSIWPLRAPSFLRPPPPTSPTPLPPPSSLPPRMCGWNRRVPRPPAIPRPGIRSWAPAATGAALDRKGSWSSDGEK</sequence>
<dbReference type="InParanoid" id="K3XND8"/>
<accession>K3XND8</accession>
<dbReference type="HOGENOM" id="CLU_2162802_0_0_1"/>
<dbReference type="Proteomes" id="UP000004995">
    <property type="component" value="Unassembled WGS sequence"/>
</dbReference>
<evidence type="ECO:0000256" key="1">
    <source>
        <dbReference type="SAM" id="MobiDB-lite"/>
    </source>
</evidence>
<protein>
    <submittedName>
        <fullName evidence="2">Uncharacterized protein</fullName>
    </submittedName>
</protein>
<feature type="compositionally biased region" description="Pro residues" evidence="1">
    <location>
        <begin position="48"/>
        <end position="65"/>
    </location>
</feature>
<dbReference type="AlphaFoldDB" id="K3XND8"/>
<dbReference type="Gramene" id="KQL06734">
    <property type="protein sequence ID" value="KQL06734"/>
    <property type="gene ID" value="SETIT_003411mg"/>
</dbReference>
<name>K3XND8_SETIT</name>
<organism evidence="2 3">
    <name type="scientific">Setaria italica</name>
    <name type="common">Foxtail millet</name>
    <name type="synonym">Panicum italicum</name>
    <dbReference type="NCBI Taxonomy" id="4555"/>
    <lineage>
        <taxon>Eukaryota</taxon>
        <taxon>Viridiplantae</taxon>
        <taxon>Streptophyta</taxon>
        <taxon>Embryophyta</taxon>
        <taxon>Tracheophyta</taxon>
        <taxon>Spermatophyta</taxon>
        <taxon>Magnoliopsida</taxon>
        <taxon>Liliopsida</taxon>
        <taxon>Poales</taxon>
        <taxon>Poaceae</taxon>
        <taxon>PACMAD clade</taxon>
        <taxon>Panicoideae</taxon>
        <taxon>Panicodae</taxon>
        <taxon>Paniceae</taxon>
        <taxon>Cenchrinae</taxon>
        <taxon>Setaria</taxon>
    </lineage>
</organism>
<evidence type="ECO:0000313" key="2">
    <source>
        <dbReference type="EnsemblPlants" id="KQL06734"/>
    </source>
</evidence>
<feature type="region of interest" description="Disordered" evidence="1">
    <location>
        <begin position="16"/>
        <end position="111"/>
    </location>
</feature>
<feature type="compositionally biased region" description="Basic and acidic residues" evidence="1">
    <location>
        <begin position="99"/>
        <end position="111"/>
    </location>
</feature>